<evidence type="ECO:0000313" key="3">
    <source>
        <dbReference type="Proteomes" id="UP000184170"/>
    </source>
</evidence>
<name>A0A1M4UUK2_9GAMM</name>
<dbReference type="SUPFAM" id="SSF51182">
    <property type="entry name" value="RmlC-like cupins"/>
    <property type="match status" value="1"/>
</dbReference>
<dbReference type="STRING" id="494016.SAMN04487965_0253"/>
<proteinExistence type="predicted"/>
<dbReference type="InterPro" id="IPR011051">
    <property type="entry name" value="RmlC_Cupin_sf"/>
</dbReference>
<organism evidence="2 3">
    <name type="scientific">Microbulbifer donghaiensis</name>
    <dbReference type="NCBI Taxonomy" id="494016"/>
    <lineage>
        <taxon>Bacteria</taxon>
        <taxon>Pseudomonadati</taxon>
        <taxon>Pseudomonadota</taxon>
        <taxon>Gammaproteobacteria</taxon>
        <taxon>Cellvibrionales</taxon>
        <taxon>Microbulbiferaceae</taxon>
        <taxon>Microbulbifer</taxon>
    </lineage>
</organism>
<keyword evidence="1" id="KW-0732">Signal</keyword>
<keyword evidence="3" id="KW-1185">Reference proteome</keyword>
<gene>
    <name evidence="2" type="ORF">SAMN04487965_0253</name>
</gene>
<dbReference type="EMBL" id="FQVA01000001">
    <property type="protein sequence ID" value="SHE60303.1"/>
    <property type="molecule type" value="Genomic_DNA"/>
</dbReference>
<dbReference type="Proteomes" id="UP000184170">
    <property type="component" value="Unassembled WGS sequence"/>
</dbReference>
<dbReference type="InterPro" id="IPR014710">
    <property type="entry name" value="RmlC-like_jellyroll"/>
</dbReference>
<evidence type="ECO:0008006" key="4">
    <source>
        <dbReference type="Google" id="ProtNLM"/>
    </source>
</evidence>
<sequence length="124" mass="13822">MRKTLSIFTPFITALALSSSAALANEYQAAHIASPDQYELLLENDRVLVLKMVLNPGEADIVHSHRNETVYFEKGGKITISESDGKSFESDIPDGHVMWHQAWSHQVTNTGDTKVIAIIVEEKR</sequence>
<evidence type="ECO:0000313" key="2">
    <source>
        <dbReference type="EMBL" id="SHE60303.1"/>
    </source>
</evidence>
<dbReference type="RefSeq" id="WP_073270679.1">
    <property type="nucleotide sequence ID" value="NZ_FQVA01000001.1"/>
</dbReference>
<reference evidence="3" key="1">
    <citation type="submission" date="2016-11" db="EMBL/GenBank/DDBJ databases">
        <authorList>
            <person name="Varghese N."/>
            <person name="Submissions S."/>
        </authorList>
    </citation>
    <scope>NUCLEOTIDE SEQUENCE [LARGE SCALE GENOMIC DNA]</scope>
    <source>
        <strain evidence="3">CGMCC 1.7063</strain>
    </source>
</reference>
<evidence type="ECO:0000256" key="1">
    <source>
        <dbReference type="SAM" id="SignalP"/>
    </source>
</evidence>
<feature type="signal peptide" evidence="1">
    <location>
        <begin position="1"/>
        <end position="24"/>
    </location>
</feature>
<dbReference type="OrthoDB" id="5917767at2"/>
<dbReference type="Gene3D" id="2.60.120.10">
    <property type="entry name" value="Jelly Rolls"/>
    <property type="match status" value="1"/>
</dbReference>
<dbReference type="AlphaFoldDB" id="A0A1M4UUK2"/>
<protein>
    <recommendedName>
        <fullName evidence="4">Cupin domain-containing protein</fullName>
    </recommendedName>
</protein>
<accession>A0A1M4UUK2</accession>
<feature type="chain" id="PRO_5012725298" description="Cupin domain-containing protein" evidence="1">
    <location>
        <begin position="25"/>
        <end position="124"/>
    </location>
</feature>